<dbReference type="GeneID" id="18929332"/>
<protein>
    <submittedName>
        <fullName evidence="2">Uncharacterized protein</fullName>
    </submittedName>
</protein>
<dbReference type="Gene3D" id="3.40.50.1110">
    <property type="entry name" value="SGNH hydrolase"/>
    <property type="match status" value="1"/>
</dbReference>
<dbReference type="RefSeq" id="XP_007404491.1">
    <property type="nucleotide sequence ID" value="XM_007404429.1"/>
</dbReference>
<keyword evidence="3" id="KW-1185">Reference proteome</keyword>
<accession>F4R5X8</accession>
<dbReference type="OrthoDB" id="1600564at2759"/>
<evidence type="ECO:0000313" key="2">
    <source>
        <dbReference type="EMBL" id="EGG12116.1"/>
    </source>
</evidence>
<dbReference type="Proteomes" id="UP000001072">
    <property type="component" value="Unassembled WGS sequence"/>
</dbReference>
<organism evidence="3">
    <name type="scientific">Melampsora larici-populina (strain 98AG31 / pathotype 3-4-7)</name>
    <name type="common">Poplar leaf rust fungus</name>
    <dbReference type="NCBI Taxonomy" id="747676"/>
    <lineage>
        <taxon>Eukaryota</taxon>
        <taxon>Fungi</taxon>
        <taxon>Dikarya</taxon>
        <taxon>Basidiomycota</taxon>
        <taxon>Pucciniomycotina</taxon>
        <taxon>Pucciniomycetes</taxon>
        <taxon>Pucciniales</taxon>
        <taxon>Melampsoraceae</taxon>
        <taxon>Melampsora</taxon>
    </lineage>
</organism>
<dbReference type="AlphaFoldDB" id="F4R5X8"/>
<dbReference type="VEuPathDB" id="FungiDB:MELLADRAFT_59333"/>
<feature type="chain" id="PRO_5003321374" evidence="1">
    <location>
        <begin position="17"/>
        <end position="380"/>
    </location>
</feature>
<keyword evidence="1" id="KW-0732">Signal</keyword>
<sequence>MTRLYIHLVLVARLWAVVTCPYQLSDPQQNLPQTPDFQSPRPPTSFLIHFDPDSLAAGEYSSIVVFGASWAGKEPVQCTLVVPINHASFLDCHHSPTDNAHRRPKKYAGTLRGPPYYQGRYSDGIIWAEYLSRSLLTGEKVPLLDYAYGGAVANNNLTYTDKPDTSTQLNQYISDVRNGSINRGNGHVLHFWWIGINQSTQIWTDAIKADSTLSIPGVLDKAFLRVDKEITELKRQVTKARQDLAVNKIPCDFFIIPIAPLETVLTFKSQASDLAKKSATLAGKYVQLIGKLSHRYNQGISRIVTEMQSSTDNPTPSGWVRTYDFESFWRDVIADPRQTLSHYACSAQSFNHENCSQDSLHPTTAMHKVIAESILSAIKD</sequence>
<reference evidence="3" key="1">
    <citation type="journal article" date="2011" name="Proc. Natl. Acad. Sci. U.S.A.">
        <title>Obligate biotrophy features unraveled by the genomic analysis of rust fungi.</title>
        <authorList>
            <person name="Duplessis S."/>
            <person name="Cuomo C.A."/>
            <person name="Lin Y.-C."/>
            <person name="Aerts A."/>
            <person name="Tisserant E."/>
            <person name="Veneault-Fourrey C."/>
            <person name="Joly D.L."/>
            <person name="Hacquard S."/>
            <person name="Amselem J."/>
            <person name="Cantarel B.L."/>
            <person name="Chiu R."/>
            <person name="Coutinho P.M."/>
            <person name="Feau N."/>
            <person name="Field M."/>
            <person name="Frey P."/>
            <person name="Gelhaye E."/>
            <person name="Goldberg J."/>
            <person name="Grabherr M.G."/>
            <person name="Kodira C.D."/>
            <person name="Kohler A."/>
            <person name="Kuees U."/>
            <person name="Lindquist E.A."/>
            <person name="Lucas S.M."/>
            <person name="Mago R."/>
            <person name="Mauceli E."/>
            <person name="Morin E."/>
            <person name="Murat C."/>
            <person name="Pangilinan J.L."/>
            <person name="Park R."/>
            <person name="Pearson M."/>
            <person name="Quesneville H."/>
            <person name="Rouhier N."/>
            <person name="Sakthikumar S."/>
            <person name="Salamov A.A."/>
            <person name="Schmutz J."/>
            <person name="Selles B."/>
            <person name="Shapiro H."/>
            <person name="Tanguay P."/>
            <person name="Tuskan G.A."/>
            <person name="Henrissat B."/>
            <person name="Van de Peer Y."/>
            <person name="Rouze P."/>
            <person name="Ellis J.G."/>
            <person name="Dodds P.N."/>
            <person name="Schein J.E."/>
            <person name="Zhong S."/>
            <person name="Hamelin R.C."/>
            <person name="Grigoriev I.V."/>
            <person name="Szabo L.J."/>
            <person name="Martin F."/>
        </authorList>
    </citation>
    <scope>NUCLEOTIDE SEQUENCE [LARGE SCALE GENOMIC DNA]</scope>
    <source>
        <strain evidence="3">98AG31 / pathotype 3-4-7</strain>
    </source>
</reference>
<name>F4R5X8_MELLP</name>
<gene>
    <name evidence="2" type="ORF">MELLADRAFT_59333</name>
</gene>
<dbReference type="STRING" id="747676.F4R5X8"/>
<dbReference type="eggNOG" id="ENOG502RSCK">
    <property type="taxonomic scope" value="Eukaryota"/>
</dbReference>
<feature type="signal peptide" evidence="1">
    <location>
        <begin position="1"/>
        <end position="16"/>
    </location>
</feature>
<dbReference type="InterPro" id="IPR036514">
    <property type="entry name" value="SGNH_hydro_sf"/>
</dbReference>
<evidence type="ECO:0000313" key="3">
    <source>
        <dbReference type="Proteomes" id="UP000001072"/>
    </source>
</evidence>
<dbReference type="KEGG" id="mlr:MELLADRAFT_59333"/>
<evidence type="ECO:0000256" key="1">
    <source>
        <dbReference type="SAM" id="SignalP"/>
    </source>
</evidence>
<proteinExistence type="predicted"/>
<dbReference type="EMBL" id="GL883091">
    <property type="protein sequence ID" value="EGG12116.1"/>
    <property type="molecule type" value="Genomic_DNA"/>
</dbReference>
<dbReference type="InParanoid" id="F4R5X8"/>
<dbReference type="HOGENOM" id="CLU_058091_0_0_1"/>